<evidence type="ECO:0000313" key="2">
    <source>
        <dbReference type="EMBL" id="HIZ79644.1"/>
    </source>
</evidence>
<evidence type="ECO:0000313" key="3">
    <source>
        <dbReference type="Proteomes" id="UP000824101"/>
    </source>
</evidence>
<comment type="caution">
    <text evidence="2">The sequence shown here is derived from an EMBL/GenBank/DDBJ whole genome shotgun (WGS) entry which is preliminary data.</text>
</comment>
<dbReference type="InterPro" id="IPR029044">
    <property type="entry name" value="Nucleotide-diphossugar_trans"/>
</dbReference>
<organism evidence="2 3">
    <name type="scientific">Candidatus Lachnoclostridium stercorigallinarum</name>
    <dbReference type="NCBI Taxonomy" id="2838634"/>
    <lineage>
        <taxon>Bacteria</taxon>
        <taxon>Bacillati</taxon>
        <taxon>Bacillota</taxon>
        <taxon>Clostridia</taxon>
        <taxon>Lachnospirales</taxon>
        <taxon>Lachnospiraceae</taxon>
    </lineage>
</organism>
<dbReference type="Pfam" id="PF00535">
    <property type="entry name" value="Glycos_transf_2"/>
    <property type="match status" value="1"/>
</dbReference>
<dbReference type="InterPro" id="IPR050256">
    <property type="entry name" value="Glycosyltransferase_2"/>
</dbReference>
<protein>
    <submittedName>
        <fullName evidence="2">Glycosyltransferase family 2 protein</fullName>
    </submittedName>
</protein>
<reference evidence="2" key="2">
    <citation type="submission" date="2021-04" db="EMBL/GenBank/DDBJ databases">
        <authorList>
            <person name="Gilroy R."/>
        </authorList>
    </citation>
    <scope>NUCLEOTIDE SEQUENCE</scope>
    <source>
        <strain evidence="2">ChiBcec1-1093</strain>
    </source>
</reference>
<dbReference type="PANTHER" id="PTHR48090:SF7">
    <property type="entry name" value="RFBJ PROTEIN"/>
    <property type="match status" value="1"/>
</dbReference>
<accession>A0A9D2K797</accession>
<name>A0A9D2K797_9FIRM</name>
<proteinExistence type="predicted"/>
<reference evidence="2" key="1">
    <citation type="journal article" date="2021" name="PeerJ">
        <title>Extensive microbial diversity within the chicken gut microbiome revealed by metagenomics and culture.</title>
        <authorList>
            <person name="Gilroy R."/>
            <person name="Ravi A."/>
            <person name="Getino M."/>
            <person name="Pursley I."/>
            <person name="Horton D.L."/>
            <person name="Alikhan N.F."/>
            <person name="Baker D."/>
            <person name="Gharbi K."/>
            <person name="Hall N."/>
            <person name="Watson M."/>
            <person name="Adriaenssens E.M."/>
            <person name="Foster-Nyarko E."/>
            <person name="Jarju S."/>
            <person name="Secka A."/>
            <person name="Antonio M."/>
            <person name="Oren A."/>
            <person name="Chaudhuri R.R."/>
            <person name="La Ragione R."/>
            <person name="Hildebrand F."/>
            <person name="Pallen M.J."/>
        </authorList>
    </citation>
    <scope>NUCLEOTIDE SEQUENCE</scope>
    <source>
        <strain evidence="2">ChiBcec1-1093</strain>
    </source>
</reference>
<gene>
    <name evidence="2" type="ORF">IAA17_07640</name>
</gene>
<dbReference type="SUPFAM" id="SSF53448">
    <property type="entry name" value="Nucleotide-diphospho-sugar transferases"/>
    <property type="match status" value="1"/>
</dbReference>
<dbReference type="AlphaFoldDB" id="A0A9D2K797"/>
<feature type="domain" description="Glycosyltransferase 2-like" evidence="1">
    <location>
        <begin position="6"/>
        <end position="162"/>
    </location>
</feature>
<dbReference type="Gene3D" id="3.90.550.10">
    <property type="entry name" value="Spore Coat Polysaccharide Biosynthesis Protein SpsA, Chain A"/>
    <property type="match status" value="1"/>
</dbReference>
<evidence type="ECO:0000259" key="1">
    <source>
        <dbReference type="Pfam" id="PF00535"/>
    </source>
</evidence>
<dbReference type="InterPro" id="IPR001173">
    <property type="entry name" value="Glyco_trans_2-like"/>
</dbReference>
<sequence>MNQVILIIPAFNEEKNIQTVVENLMRNYPDLDYVVVNDGSTDGTEQILREGGYNHITLPVNLGLAGCFQTGMKYACERGYSYAVQFDGDGQHRAEYVSEMKEKMDEGYSIVIGSRFVDQRKDFSLRMVGSRMIGLAIWLTTGARVTDPTSGMRMFDREMMEKFAYRMNYGPEPDTISLLIHQGAKVAEVPVVIDERKGGESYLKPGVAVKYMLRMLTSILVIQNFRGRG</sequence>
<dbReference type="PANTHER" id="PTHR48090">
    <property type="entry name" value="UNDECAPRENYL-PHOSPHATE 4-DEOXY-4-FORMAMIDO-L-ARABINOSE TRANSFERASE-RELATED"/>
    <property type="match status" value="1"/>
</dbReference>
<dbReference type="CDD" id="cd04179">
    <property type="entry name" value="DPM_DPG-synthase_like"/>
    <property type="match status" value="1"/>
</dbReference>
<dbReference type="EMBL" id="DXBC01000121">
    <property type="protein sequence ID" value="HIZ79644.1"/>
    <property type="molecule type" value="Genomic_DNA"/>
</dbReference>
<dbReference type="Proteomes" id="UP000824101">
    <property type="component" value="Unassembled WGS sequence"/>
</dbReference>